<reference evidence="9" key="1">
    <citation type="submission" date="2021-03" db="EMBL/GenBank/DDBJ databases">
        <authorList>
            <person name="Bekaert M."/>
        </authorList>
    </citation>
    <scope>NUCLEOTIDE SEQUENCE</scope>
</reference>
<feature type="transmembrane region" description="Helical" evidence="7">
    <location>
        <begin position="578"/>
        <end position="599"/>
    </location>
</feature>
<feature type="compositionally biased region" description="Low complexity" evidence="6">
    <location>
        <begin position="678"/>
        <end position="693"/>
    </location>
</feature>
<dbReference type="SMART" id="SM00112">
    <property type="entry name" value="CA"/>
    <property type="match status" value="3"/>
</dbReference>
<dbReference type="CDD" id="cd11304">
    <property type="entry name" value="Cadherin_repeat"/>
    <property type="match status" value="4"/>
</dbReference>
<feature type="domain" description="Cadherin" evidence="8">
    <location>
        <begin position="94"/>
        <end position="251"/>
    </location>
</feature>
<evidence type="ECO:0000256" key="4">
    <source>
        <dbReference type="ARBA" id="ARBA00023180"/>
    </source>
</evidence>
<keyword evidence="10" id="KW-1185">Reference proteome</keyword>
<dbReference type="SUPFAM" id="SSF49313">
    <property type="entry name" value="Cadherin-like"/>
    <property type="match status" value="4"/>
</dbReference>
<dbReference type="Proteomes" id="UP000683360">
    <property type="component" value="Unassembled WGS sequence"/>
</dbReference>
<sequence>MYCHQNGSQYHLAINDVVWTLDPQNTEIDDISVSLSQTNTYFKLSSNEIKVKSSLSTTNSFPTSLYPQIRDSCGVYSETITFRIIVENEKPIITSLATSVEISENNQADTLLHTIDAVDGETLTCELHSVLPVSNDKVFEVKETSTPGEYGIYYVYIPRNRSLDYDSVVRYDVSVTCTDGRQPSDEGHLMVYVIKNIPPEFTDLPREEILPQQSTSSDFTIPIVVTDADTATWGQMFLDIAVENINDIPVFANAESDLKIGVEENTAVDTLLYTYFTTDLDSVDVVTYSTNSYFAIDSASGQISTIAEFDYDNLFYVGSATSFRFVVRATDTKDTATTTVTISIVNVNDVPTLSNTHYVLNDTENVGETLLSSPNIDASDPENETLRYTLDCNGYNTTYFEMDESTGDVYFGGDFDSDIGHPPVTECNVTVTDPGGLTDTAFLTINIADTNDFTPIFERDYYNVFLFPTEDIGTILINVSASDGDITETWNTITYGLDQSGLGNSYFNIDENGTITVAMDISASFNYGQTVILTLSATDGGGLVGYSTLSLIFPETTTTSSTTTERPFKTETYPDNGYWYLLAGIVLMMNAVLITKLCIRYCRPCAEIDKRTEVQKRADRIKAAQERKAKIKSDFFRQTILGTQDPAPAINRKNKRSDDKSVNSSDQGSQGTTNANRSSMDSFDSLSSSKVSN</sequence>
<dbReference type="OrthoDB" id="6086648at2759"/>
<keyword evidence="5" id="KW-0106">Calcium</keyword>
<dbReference type="GO" id="GO:0005886">
    <property type="term" value="C:plasma membrane"/>
    <property type="evidence" value="ECO:0007669"/>
    <property type="project" value="TreeGrafter"/>
</dbReference>
<feature type="domain" description="Cadherin" evidence="8">
    <location>
        <begin position="458"/>
        <end position="569"/>
    </location>
</feature>
<dbReference type="AlphaFoldDB" id="A0A8S3V2S6"/>
<dbReference type="GO" id="GO:0005509">
    <property type="term" value="F:calcium ion binding"/>
    <property type="evidence" value="ECO:0007669"/>
    <property type="project" value="UniProtKB-UniRule"/>
</dbReference>
<evidence type="ECO:0000256" key="7">
    <source>
        <dbReference type="SAM" id="Phobius"/>
    </source>
</evidence>
<evidence type="ECO:0000256" key="3">
    <source>
        <dbReference type="ARBA" id="ARBA00022989"/>
    </source>
</evidence>
<comment type="subcellular location">
    <subcellularLocation>
        <location evidence="1">Membrane</location>
        <topology evidence="1">Single-pass membrane protein</topology>
    </subcellularLocation>
</comment>
<name>A0A8S3V2S6_MYTED</name>
<feature type="compositionally biased region" description="Polar residues" evidence="6">
    <location>
        <begin position="662"/>
        <end position="677"/>
    </location>
</feature>
<dbReference type="PRINTS" id="PR00205">
    <property type="entry name" value="CADHERIN"/>
</dbReference>
<feature type="domain" description="Cadherin" evidence="8">
    <location>
        <begin position="254"/>
        <end position="353"/>
    </location>
</feature>
<keyword evidence="4" id="KW-0325">Glycoprotein</keyword>
<evidence type="ECO:0000313" key="10">
    <source>
        <dbReference type="Proteomes" id="UP000683360"/>
    </source>
</evidence>
<dbReference type="GO" id="GO:0007156">
    <property type="term" value="P:homophilic cell adhesion via plasma membrane adhesion molecules"/>
    <property type="evidence" value="ECO:0007669"/>
    <property type="project" value="InterPro"/>
</dbReference>
<dbReference type="PANTHER" id="PTHR24028:SF328">
    <property type="entry name" value="CADHERIN-3"/>
    <property type="match status" value="1"/>
</dbReference>
<evidence type="ECO:0000256" key="6">
    <source>
        <dbReference type="SAM" id="MobiDB-lite"/>
    </source>
</evidence>
<dbReference type="PROSITE" id="PS50268">
    <property type="entry name" value="CADHERIN_2"/>
    <property type="match status" value="4"/>
</dbReference>
<protein>
    <recommendedName>
        <fullName evidence="8">Cadherin domain-containing protein</fullName>
    </recommendedName>
</protein>
<feature type="domain" description="Cadherin" evidence="8">
    <location>
        <begin position="352"/>
        <end position="457"/>
    </location>
</feature>
<dbReference type="InterPro" id="IPR050174">
    <property type="entry name" value="Protocadherin/Cadherin-CA"/>
</dbReference>
<evidence type="ECO:0000256" key="2">
    <source>
        <dbReference type="ARBA" id="ARBA00022692"/>
    </source>
</evidence>
<dbReference type="InterPro" id="IPR015919">
    <property type="entry name" value="Cadherin-like_sf"/>
</dbReference>
<evidence type="ECO:0000259" key="8">
    <source>
        <dbReference type="PROSITE" id="PS50268"/>
    </source>
</evidence>
<gene>
    <name evidence="9" type="ORF">MEDL_60823</name>
</gene>
<organism evidence="9 10">
    <name type="scientific">Mytilus edulis</name>
    <name type="common">Blue mussel</name>
    <dbReference type="NCBI Taxonomy" id="6550"/>
    <lineage>
        <taxon>Eukaryota</taxon>
        <taxon>Metazoa</taxon>
        <taxon>Spiralia</taxon>
        <taxon>Lophotrochozoa</taxon>
        <taxon>Mollusca</taxon>
        <taxon>Bivalvia</taxon>
        <taxon>Autobranchia</taxon>
        <taxon>Pteriomorphia</taxon>
        <taxon>Mytilida</taxon>
        <taxon>Mytiloidea</taxon>
        <taxon>Mytilidae</taxon>
        <taxon>Mytilinae</taxon>
        <taxon>Mytilus</taxon>
    </lineage>
</organism>
<evidence type="ECO:0000313" key="9">
    <source>
        <dbReference type="EMBL" id="CAG2249019.1"/>
    </source>
</evidence>
<keyword evidence="3 7" id="KW-1133">Transmembrane helix</keyword>
<keyword evidence="2 7" id="KW-0812">Transmembrane</keyword>
<proteinExistence type="predicted"/>
<feature type="region of interest" description="Disordered" evidence="6">
    <location>
        <begin position="646"/>
        <end position="693"/>
    </location>
</feature>
<accession>A0A8S3V2S6</accession>
<comment type="caution">
    <text evidence="9">The sequence shown here is derived from an EMBL/GenBank/DDBJ whole genome shotgun (WGS) entry which is preliminary data.</text>
</comment>
<keyword evidence="7" id="KW-0472">Membrane</keyword>
<dbReference type="EMBL" id="CAJPWZ010002958">
    <property type="protein sequence ID" value="CAG2249019.1"/>
    <property type="molecule type" value="Genomic_DNA"/>
</dbReference>
<dbReference type="InterPro" id="IPR002126">
    <property type="entry name" value="Cadherin-like_dom"/>
</dbReference>
<evidence type="ECO:0000256" key="1">
    <source>
        <dbReference type="ARBA" id="ARBA00004167"/>
    </source>
</evidence>
<evidence type="ECO:0000256" key="5">
    <source>
        <dbReference type="PROSITE-ProRule" id="PRU00043"/>
    </source>
</evidence>
<dbReference type="PANTHER" id="PTHR24028">
    <property type="entry name" value="CADHERIN-87A"/>
    <property type="match status" value="1"/>
</dbReference>
<dbReference type="Gene3D" id="2.60.40.60">
    <property type="entry name" value="Cadherins"/>
    <property type="match status" value="4"/>
</dbReference>